<evidence type="ECO:0000259" key="4">
    <source>
        <dbReference type="PROSITE" id="PS50240"/>
    </source>
</evidence>
<reference evidence="5 6" key="1">
    <citation type="submission" date="2022-06" db="EMBL/GenBank/DDBJ databases">
        <title>Genomic Encyclopedia of Type Strains, Phase I: the one thousand microbial genomes (KMG-I) project.</title>
        <authorList>
            <person name="Kyrpides N."/>
        </authorList>
    </citation>
    <scope>NUCLEOTIDE SEQUENCE [LARGE SCALE GENOMIC DNA]</scope>
    <source>
        <strain evidence="5 6">DSM 43889</strain>
    </source>
</reference>
<evidence type="ECO:0000313" key="6">
    <source>
        <dbReference type="Proteomes" id="UP000791080"/>
    </source>
</evidence>
<comment type="caution">
    <text evidence="5">The sequence shown here is derived from an EMBL/GenBank/DDBJ whole genome shotgun (WGS) entry which is preliminary data.</text>
</comment>
<accession>A0ABT1JB79</accession>
<keyword evidence="6" id="KW-1185">Reference proteome</keyword>
<dbReference type="RefSeq" id="WP_026419179.1">
    <property type="nucleotide sequence ID" value="NZ_AUBJ02000001.1"/>
</dbReference>
<dbReference type="Gene3D" id="2.40.10.10">
    <property type="entry name" value="Trypsin-like serine proteases"/>
    <property type="match status" value="1"/>
</dbReference>
<dbReference type="PANTHER" id="PTHR24276:SF91">
    <property type="entry name" value="AT26814P-RELATED"/>
    <property type="match status" value="1"/>
</dbReference>
<dbReference type="PANTHER" id="PTHR24276">
    <property type="entry name" value="POLYSERASE-RELATED"/>
    <property type="match status" value="1"/>
</dbReference>
<protein>
    <submittedName>
        <fullName evidence="5">Trypsin</fullName>
    </submittedName>
</protein>
<dbReference type="PROSITE" id="PS50240">
    <property type="entry name" value="TRYPSIN_DOM"/>
    <property type="match status" value="1"/>
</dbReference>
<keyword evidence="3" id="KW-0732">Signal</keyword>
<dbReference type="Proteomes" id="UP000791080">
    <property type="component" value="Unassembled WGS sequence"/>
</dbReference>
<dbReference type="InterPro" id="IPR009003">
    <property type="entry name" value="Peptidase_S1_PA"/>
</dbReference>
<keyword evidence="2" id="KW-1015">Disulfide bond</keyword>
<dbReference type="InterPro" id="IPR043504">
    <property type="entry name" value="Peptidase_S1_PA_chymotrypsin"/>
</dbReference>
<proteinExistence type="inferred from homology"/>
<dbReference type="PRINTS" id="PR00722">
    <property type="entry name" value="CHYMOTRYPSIN"/>
</dbReference>
<dbReference type="PROSITE" id="PS00134">
    <property type="entry name" value="TRYPSIN_HIS"/>
    <property type="match status" value="1"/>
</dbReference>
<evidence type="ECO:0000313" key="5">
    <source>
        <dbReference type="EMBL" id="MCP2329760.1"/>
    </source>
</evidence>
<evidence type="ECO:0000256" key="2">
    <source>
        <dbReference type="ARBA" id="ARBA00023157"/>
    </source>
</evidence>
<dbReference type="SMART" id="SM00020">
    <property type="entry name" value="Tryp_SPc"/>
    <property type="match status" value="1"/>
</dbReference>
<dbReference type="InterPro" id="IPR050430">
    <property type="entry name" value="Peptidase_S1"/>
</dbReference>
<dbReference type="CDD" id="cd00190">
    <property type="entry name" value="Tryp_SPc"/>
    <property type="match status" value="1"/>
</dbReference>
<comment type="similarity">
    <text evidence="1">Belongs to the peptidase S1 family.</text>
</comment>
<evidence type="ECO:0000256" key="3">
    <source>
        <dbReference type="SAM" id="SignalP"/>
    </source>
</evidence>
<dbReference type="EMBL" id="AUBJ02000001">
    <property type="protein sequence ID" value="MCP2329760.1"/>
    <property type="molecule type" value="Genomic_DNA"/>
</dbReference>
<sequence>MRFRLAATAVASAAIATLGLASATAVASPDTTTPDAGVVQPFIVGGEDATEGYEFSAALINDGRHACGGTVIAPEWVLTAAHCMVSYEPADIDVRVGSVDRTQGGEVVPSAEIIIHPDYDDSEVTRVDADIALIRLAEPVSVTPATLSTSKPLPGDTIRHTGWGQECPVGGECGSAEILQLLDTTVIAEGCEYGFNPETEICDQPAEGTGFCYGDSGTGTLKATDGGWELAGIIVRTGYQSSEPLCAIGPGISTDVAYWTPWIEEHVSL</sequence>
<name>A0ABT1JB79_ACTCY</name>
<feature type="signal peptide" evidence="3">
    <location>
        <begin position="1"/>
        <end position="27"/>
    </location>
</feature>
<organism evidence="5 6">
    <name type="scientific">Actinoalloteichus caeruleus DSM 43889</name>
    <dbReference type="NCBI Taxonomy" id="1120930"/>
    <lineage>
        <taxon>Bacteria</taxon>
        <taxon>Bacillati</taxon>
        <taxon>Actinomycetota</taxon>
        <taxon>Actinomycetes</taxon>
        <taxon>Pseudonocardiales</taxon>
        <taxon>Pseudonocardiaceae</taxon>
        <taxon>Actinoalloteichus</taxon>
        <taxon>Actinoalloteichus cyanogriseus</taxon>
    </lineage>
</organism>
<dbReference type="InterPro" id="IPR018114">
    <property type="entry name" value="TRYPSIN_HIS"/>
</dbReference>
<dbReference type="SUPFAM" id="SSF50494">
    <property type="entry name" value="Trypsin-like serine proteases"/>
    <property type="match status" value="1"/>
</dbReference>
<gene>
    <name evidence="5" type="ORF">G443_000030</name>
</gene>
<dbReference type="InterPro" id="IPR001254">
    <property type="entry name" value="Trypsin_dom"/>
</dbReference>
<dbReference type="Pfam" id="PF00089">
    <property type="entry name" value="Trypsin"/>
    <property type="match status" value="1"/>
</dbReference>
<evidence type="ECO:0000256" key="1">
    <source>
        <dbReference type="ARBA" id="ARBA00007664"/>
    </source>
</evidence>
<dbReference type="InterPro" id="IPR001314">
    <property type="entry name" value="Peptidase_S1A"/>
</dbReference>
<feature type="domain" description="Peptidase S1" evidence="4">
    <location>
        <begin position="43"/>
        <end position="268"/>
    </location>
</feature>
<feature type="chain" id="PRO_5046074224" evidence="3">
    <location>
        <begin position="28"/>
        <end position="269"/>
    </location>
</feature>